<dbReference type="PANTHER" id="PTHR48012:SF10">
    <property type="entry name" value="FI20177P1"/>
    <property type="match status" value="1"/>
</dbReference>
<feature type="compositionally biased region" description="Low complexity" evidence="14">
    <location>
        <begin position="113"/>
        <end position="154"/>
    </location>
</feature>
<dbReference type="Pfam" id="PF00069">
    <property type="entry name" value="Pkinase"/>
    <property type="match status" value="1"/>
</dbReference>
<comment type="cofactor">
    <cofactor evidence="1">
        <name>Mg(2+)</name>
        <dbReference type="ChEBI" id="CHEBI:18420"/>
    </cofactor>
</comment>
<comment type="catalytic activity">
    <reaction evidence="11">
        <text>L-threonyl-[protein] + ATP = O-phospho-L-threonyl-[protein] + ADP + H(+)</text>
        <dbReference type="Rhea" id="RHEA:46608"/>
        <dbReference type="Rhea" id="RHEA-COMP:11060"/>
        <dbReference type="Rhea" id="RHEA-COMP:11605"/>
        <dbReference type="ChEBI" id="CHEBI:15378"/>
        <dbReference type="ChEBI" id="CHEBI:30013"/>
        <dbReference type="ChEBI" id="CHEBI:30616"/>
        <dbReference type="ChEBI" id="CHEBI:61977"/>
        <dbReference type="ChEBI" id="CHEBI:456216"/>
        <dbReference type="EC" id="2.7.11.1"/>
    </reaction>
</comment>
<evidence type="ECO:0000256" key="4">
    <source>
        <dbReference type="ARBA" id="ARBA00022527"/>
    </source>
</evidence>
<evidence type="ECO:0000256" key="1">
    <source>
        <dbReference type="ARBA" id="ARBA00001946"/>
    </source>
</evidence>
<dbReference type="InterPro" id="IPR017441">
    <property type="entry name" value="Protein_kinase_ATP_BS"/>
</dbReference>
<feature type="compositionally biased region" description="Low complexity" evidence="14">
    <location>
        <begin position="306"/>
        <end position="319"/>
    </location>
</feature>
<keyword evidence="6" id="KW-0479">Metal-binding</keyword>
<dbReference type="EMBL" id="JAVFKY010000003">
    <property type="protein sequence ID" value="KAK5579766.1"/>
    <property type="molecule type" value="Genomic_DNA"/>
</dbReference>
<dbReference type="FunFam" id="1.10.510.10:FF:001158">
    <property type="entry name" value="Probable serine/threonine-protein kinase mkcE"/>
    <property type="match status" value="1"/>
</dbReference>
<keyword evidence="17" id="KW-1185">Reference proteome</keyword>
<dbReference type="InterPro" id="IPR050629">
    <property type="entry name" value="STE20/SPS1-PAK"/>
</dbReference>
<dbReference type="GO" id="GO:0005524">
    <property type="term" value="F:ATP binding"/>
    <property type="evidence" value="ECO:0007669"/>
    <property type="project" value="UniProtKB-UniRule"/>
</dbReference>
<evidence type="ECO:0000256" key="6">
    <source>
        <dbReference type="ARBA" id="ARBA00022723"/>
    </source>
</evidence>
<dbReference type="Proteomes" id="UP001344447">
    <property type="component" value="Unassembled WGS sequence"/>
</dbReference>
<dbReference type="GO" id="GO:0004674">
    <property type="term" value="F:protein serine/threonine kinase activity"/>
    <property type="evidence" value="ECO:0007669"/>
    <property type="project" value="UniProtKB-KW"/>
</dbReference>
<comment type="similarity">
    <text evidence="2">Belongs to the protein kinase superfamily. STE Ser/Thr protein kinase family. STE20 subfamily.</text>
</comment>
<feature type="region of interest" description="Disordered" evidence="14">
    <location>
        <begin position="264"/>
        <end position="331"/>
    </location>
</feature>
<dbReference type="SMART" id="SM00220">
    <property type="entry name" value="S_TKc"/>
    <property type="match status" value="1"/>
</dbReference>
<reference evidence="16 17" key="1">
    <citation type="submission" date="2023-11" db="EMBL/GenBank/DDBJ databases">
        <title>Dfirmibasis_genome.</title>
        <authorList>
            <person name="Edelbroek B."/>
            <person name="Kjellin J."/>
            <person name="Jerlstrom-Hultqvist J."/>
            <person name="Soderbom F."/>
        </authorList>
    </citation>
    <scope>NUCLEOTIDE SEQUENCE [LARGE SCALE GENOMIC DNA]</scope>
    <source>
        <strain evidence="16 17">TNS-C-14</strain>
    </source>
</reference>
<name>A0AAN7YTT0_9MYCE</name>
<feature type="compositionally biased region" description="Basic and acidic residues" evidence="14">
    <location>
        <begin position="22"/>
        <end position="41"/>
    </location>
</feature>
<keyword evidence="10" id="KW-0460">Magnesium</keyword>
<evidence type="ECO:0000313" key="16">
    <source>
        <dbReference type="EMBL" id="KAK5579766.1"/>
    </source>
</evidence>
<dbReference type="GO" id="GO:0005737">
    <property type="term" value="C:cytoplasm"/>
    <property type="evidence" value="ECO:0007669"/>
    <property type="project" value="TreeGrafter"/>
</dbReference>
<dbReference type="InterPro" id="IPR011009">
    <property type="entry name" value="Kinase-like_dom_sf"/>
</dbReference>
<dbReference type="PROSITE" id="PS50011">
    <property type="entry name" value="PROTEIN_KINASE_DOM"/>
    <property type="match status" value="1"/>
</dbReference>
<evidence type="ECO:0000259" key="15">
    <source>
        <dbReference type="PROSITE" id="PS50011"/>
    </source>
</evidence>
<evidence type="ECO:0000256" key="9">
    <source>
        <dbReference type="ARBA" id="ARBA00022840"/>
    </source>
</evidence>
<dbReference type="PROSITE" id="PS00107">
    <property type="entry name" value="PROTEIN_KINASE_ATP"/>
    <property type="match status" value="1"/>
</dbReference>
<keyword evidence="4" id="KW-0723">Serine/threonine-protein kinase</keyword>
<keyword evidence="9 13" id="KW-0067">ATP-binding</keyword>
<evidence type="ECO:0000256" key="12">
    <source>
        <dbReference type="ARBA" id="ARBA00048679"/>
    </source>
</evidence>
<evidence type="ECO:0000313" key="17">
    <source>
        <dbReference type="Proteomes" id="UP001344447"/>
    </source>
</evidence>
<evidence type="ECO:0000256" key="14">
    <source>
        <dbReference type="SAM" id="MobiDB-lite"/>
    </source>
</evidence>
<dbReference type="AlphaFoldDB" id="A0AAN7YTT0"/>
<evidence type="ECO:0000256" key="3">
    <source>
        <dbReference type="ARBA" id="ARBA00012513"/>
    </source>
</evidence>
<feature type="compositionally biased region" description="Polar residues" evidence="14">
    <location>
        <begin position="155"/>
        <end position="172"/>
    </location>
</feature>
<dbReference type="Gene3D" id="1.10.510.10">
    <property type="entry name" value="Transferase(Phosphotransferase) domain 1"/>
    <property type="match status" value="1"/>
</dbReference>
<evidence type="ECO:0000256" key="13">
    <source>
        <dbReference type="PROSITE-ProRule" id="PRU10141"/>
    </source>
</evidence>
<evidence type="ECO:0000256" key="2">
    <source>
        <dbReference type="ARBA" id="ARBA00008874"/>
    </source>
</evidence>
<evidence type="ECO:0000256" key="10">
    <source>
        <dbReference type="ARBA" id="ARBA00022842"/>
    </source>
</evidence>
<feature type="compositionally biased region" description="Low complexity" evidence="14">
    <location>
        <begin position="173"/>
        <end position="228"/>
    </location>
</feature>
<proteinExistence type="inferred from homology"/>
<accession>A0AAN7YTT0</accession>
<feature type="binding site" evidence="13">
    <location>
        <position position="450"/>
    </location>
    <ligand>
        <name>ATP</name>
        <dbReference type="ChEBI" id="CHEBI:30616"/>
    </ligand>
</feature>
<dbReference type="InterPro" id="IPR008271">
    <property type="entry name" value="Ser/Thr_kinase_AS"/>
</dbReference>
<keyword evidence="7 13" id="KW-0547">Nucleotide-binding</keyword>
<keyword evidence="5" id="KW-0808">Transferase</keyword>
<dbReference type="PANTHER" id="PTHR48012">
    <property type="entry name" value="STERILE20-LIKE KINASE, ISOFORM B-RELATED"/>
    <property type="match status" value="1"/>
</dbReference>
<feature type="compositionally biased region" description="Low complexity" evidence="14">
    <location>
        <begin position="57"/>
        <end position="106"/>
    </location>
</feature>
<gene>
    <name evidence="16" type="ORF">RB653_009452</name>
</gene>
<feature type="compositionally biased region" description="Low complexity" evidence="14">
    <location>
        <begin position="238"/>
        <end position="250"/>
    </location>
</feature>
<dbReference type="GO" id="GO:0046872">
    <property type="term" value="F:metal ion binding"/>
    <property type="evidence" value="ECO:0007669"/>
    <property type="project" value="UniProtKB-KW"/>
</dbReference>
<comment type="caution">
    <text evidence="16">The sequence shown here is derived from an EMBL/GenBank/DDBJ whole genome shotgun (WGS) entry which is preliminary data.</text>
</comment>
<feature type="compositionally biased region" description="Basic residues" evidence="14">
    <location>
        <begin position="1"/>
        <end position="12"/>
    </location>
</feature>
<dbReference type="InterPro" id="IPR000719">
    <property type="entry name" value="Prot_kinase_dom"/>
</dbReference>
<keyword evidence="8" id="KW-0418">Kinase</keyword>
<evidence type="ECO:0000256" key="11">
    <source>
        <dbReference type="ARBA" id="ARBA00047899"/>
    </source>
</evidence>
<evidence type="ECO:0000256" key="7">
    <source>
        <dbReference type="ARBA" id="ARBA00022741"/>
    </source>
</evidence>
<feature type="region of interest" description="Disordered" evidence="14">
    <location>
        <begin position="1"/>
        <end position="250"/>
    </location>
</feature>
<feature type="domain" description="Protein kinase" evidence="15">
    <location>
        <begin position="420"/>
        <end position="669"/>
    </location>
</feature>
<dbReference type="EC" id="2.7.11.1" evidence="3"/>
<organism evidence="16 17">
    <name type="scientific">Dictyostelium firmibasis</name>
    <dbReference type="NCBI Taxonomy" id="79012"/>
    <lineage>
        <taxon>Eukaryota</taxon>
        <taxon>Amoebozoa</taxon>
        <taxon>Evosea</taxon>
        <taxon>Eumycetozoa</taxon>
        <taxon>Dictyostelia</taxon>
        <taxon>Dictyosteliales</taxon>
        <taxon>Dictyosteliaceae</taxon>
        <taxon>Dictyostelium</taxon>
    </lineage>
</organism>
<dbReference type="SUPFAM" id="SSF56112">
    <property type="entry name" value="Protein kinase-like (PK-like)"/>
    <property type="match status" value="1"/>
</dbReference>
<dbReference type="CDD" id="cd05122">
    <property type="entry name" value="PKc_STE"/>
    <property type="match status" value="1"/>
</dbReference>
<evidence type="ECO:0000256" key="5">
    <source>
        <dbReference type="ARBA" id="ARBA00022679"/>
    </source>
</evidence>
<dbReference type="PROSITE" id="PS00108">
    <property type="entry name" value="PROTEIN_KINASE_ST"/>
    <property type="match status" value="1"/>
</dbReference>
<evidence type="ECO:0000256" key="8">
    <source>
        <dbReference type="ARBA" id="ARBA00022777"/>
    </source>
</evidence>
<sequence length="696" mass="77032">MKSILKKAKHFFHTNETANGEHGGEKTAKESESQHHYHDENGANPPDQGVDEASHVSQSQPTTSTLQQTSSLQPSSSLHQIPQSQSSLELTSTTTTTTTTPSTPTKQLPPTPQQQQQQQQHSQLNNNDISISTNTSTNTNNTNTNNNIDSTLTTPVPSSENLATLSTSTTSEQQPNTQSTPNNANANASSPPQQTTTNLSTSTTTTASTTNENHNANANNTQEQTVSPNKPPQPPNALPQSSSTSTSSTSLLSSTFSKFKIKLGSGSKNKDSSSAPGTPHNINNNNTVSSSNKNRSTLVITPGSVNNNNNNQNNHKNNNTTPDHPPEEQKPVEKEVITIATIADFPEDCQKLIRISGIPEEKLIKNIQILAYVLHFRTGRFFKLVDEPPREPRKKFISERFNDGEKLLEPVEPALLKKMYKDSDQVGKGGFGTVYFAKSTKEKRLVAIKKMPHITKRQQQQNFREAAILAKCDHPNIVKLHTCHIDKDSNLWIVMEFMEGGTFEEAAKAWKFNENNLAYVAKELLKGLQYLHENNMVHRDLKSANIMMSVEGKVKLIDFGLCEDIASSTPMHMVGSPFWMAPEMIQQKYHSTPVDIWSFAISLLEMANQRPPMMESAVKAMFTVATDGATGFDDPTLWSDCFKDFLSLCLKQDPAERATAEELLKHPFIKKADSRDNMENILKKIFLTNSLMNSGF</sequence>
<protein>
    <recommendedName>
        <fullName evidence="3">non-specific serine/threonine protein kinase</fullName>
        <ecNumber evidence="3">2.7.11.1</ecNumber>
    </recommendedName>
</protein>
<feature type="compositionally biased region" description="Low complexity" evidence="14">
    <location>
        <begin position="281"/>
        <end position="296"/>
    </location>
</feature>
<comment type="catalytic activity">
    <reaction evidence="12">
        <text>L-seryl-[protein] + ATP = O-phospho-L-seryl-[protein] + ADP + H(+)</text>
        <dbReference type="Rhea" id="RHEA:17989"/>
        <dbReference type="Rhea" id="RHEA-COMP:9863"/>
        <dbReference type="Rhea" id="RHEA-COMP:11604"/>
        <dbReference type="ChEBI" id="CHEBI:15378"/>
        <dbReference type="ChEBI" id="CHEBI:29999"/>
        <dbReference type="ChEBI" id="CHEBI:30616"/>
        <dbReference type="ChEBI" id="CHEBI:83421"/>
        <dbReference type="ChEBI" id="CHEBI:456216"/>
        <dbReference type="EC" id="2.7.11.1"/>
    </reaction>
</comment>